<dbReference type="Gene3D" id="1.20.1430.10">
    <property type="entry name" value="Families 57/38 glycoside transferase, middle domain"/>
    <property type="match status" value="1"/>
</dbReference>
<evidence type="ECO:0000259" key="7">
    <source>
        <dbReference type="Pfam" id="PF09210"/>
    </source>
</evidence>
<evidence type="ECO:0000313" key="9">
    <source>
        <dbReference type="Proteomes" id="UP000179129"/>
    </source>
</evidence>
<dbReference type="InterPro" id="IPR011330">
    <property type="entry name" value="Glyco_hydro/deAcase_b/a-brl"/>
</dbReference>
<evidence type="ECO:0000313" key="8">
    <source>
        <dbReference type="EMBL" id="OGG06625.1"/>
    </source>
</evidence>
<evidence type="ECO:0000259" key="6">
    <source>
        <dbReference type="Pfam" id="PF03065"/>
    </source>
</evidence>
<dbReference type="GO" id="GO:0005576">
    <property type="term" value="C:extracellular region"/>
    <property type="evidence" value="ECO:0007669"/>
    <property type="project" value="TreeGrafter"/>
</dbReference>
<name>A0A1F5Z2M2_9BACT</name>
<accession>A0A1F5Z2M2</accession>
<comment type="caution">
    <text evidence="8">The sequence shown here is derived from an EMBL/GenBank/DDBJ whole genome shotgun (WGS) entry which is preliminary data.</text>
</comment>
<proteinExistence type="inferred from homology"/>
<dbReference type="EMBL" id="MFIX01000015">
    <property type="protein sequence ID" value="OGG06625.1"/>
    <property type="molecule type" value="Genomic_DNA"/>
</dbReference>
<comment type="similarity">
    <text evidence="1 5">Belongs to the glycosyl hydrolase 57 family.</text>
</comment>
<feature type="binding site" evidence="4">
    <location>
        <position position="444"/>
    </location>
    <ligand>
        <name>substrate</name>
    </ligand>
</feature>
<keyword evidence="2 5" id="KW-0119">Carbohydrate metabolism</keyword>
<gene>
    <name evidence="8" type="ORF">A3F83_07670</name>
</gene>
<dbReference type="SUPFAM" id="SSF88688">
    <property type="entry name" value="Families 57/38 glycoside transferase middle domain"/>
    <property type="match status" value="1"/>
</dbReference>
<sequence>MLPKGYFTFVLHSHLPYVISHGQWPHGMDWLNEAAAETYLPLIEVFQQVAAAGRDNIGVTIGVTPVLAEQLADERFKASFVTYLGQKIVSAEENRVEFERVGDSYKASLAANWRDFYSRTRDSFAGPLEGDIPGALRKLQDEGKIEIITCAATHGYLPLLGRDECIKAQLMQGKATYRRHFGRDPVGTWLPECAYRPSYDWISPLAEEGYGPVKPIRRKGIEQLVSEAGIRYFIIDSHLLKGGKAIGVYMDRFEALQRLWKQFEQSYEPRPEDTEYTPYMPYLVGDISHQDPVAFYTRDPKSGLQVWSGEWGYPGDGMFLDFHKKHYPGGHRYWRVTSAKADLADKQVYEPQRVPGIMDSQSSHFVSLLEEIIGQYHSATGRNGMITAPYDTELFGHWWFEGPGWLGRVLEKLRASSVVHPSSCGAFLDQARPKTVVGLPEGSWGEGGFHYIWLNDWTKWTWRHVYEAEDKMCAVAGKLTEGTTEQIYRVACQLGRELLLLESSDWQFLISTWSARDYAEARVVRHWENFMRLHQMIGRLEQQGSTDDADWHFLEQCEESDRIFSDLKPSLWLP</sequence>
<evidence type="ECO:0000256" key="3">
    <source>
        <dbReference type="PIRSR" id="PIRSR640042-1"/>
    </source>
</evidence>
<evidence type="ECO:0000256" key="5">
    <source>
        <dbReference type="RuleBase" id="RU361196"/>
    </source>
</evidence>
<dbReference type="PANTHER" id="PTHR41695">
    <property type="entry name" value="1,4-ALPHA-GLUCAN BRANCHING ENZYME RV3031-RELATED"/>
    <property type="match status" value="1"/>
</dbReference>
<dbReference type="STRING" id="1817867.A3F83_07670"/>
<dbReference type="InterPro" id="IPR004300">
    <property type="entry name" value="Glyco_hydro_57_N"/>
</dbReference>
<dbReference type="InterPro" id="IPR040042">
    <property type="entry name" value="Branching_enz_MT3115-like"/>
</dbReference>
<dbReference type="SUPFAM" id="SSF88713">
    <property type="entry name" value="Glycoside hydrolase/deacetylase"/>
    <property type="match status" value="1"/>
</dbReference>
<feature type="binding site" evidence="4">
    <location>
        <position position="505"/>
    </location>
    <ligand>
        <name>substrate</name>
    </ligand>
</feature>
<feature type="domain" description="1,4-alpha-glucan branching enzyme C-terminal" evidence="7">
    <location>
        <begin position="464"/>
        <end position="572"/>
    </location>
</feature>
<feature type="domain" description="Glycoside hydrolase family 57 N-terminal" evidence="6">
    <location>
        <begin position="8"/>
        <end position="260"/>
    </location>
</feature>
<dbReference type="Gene3D" id="3.20.110.10">
    <property type="entry name" value="Glycoside hydrolase 38, N terminal domain"/>
    <property type="match status" value="1"/>
</dbReference>
<dbReference type="InterPro" id="IPR028995">
    <property type="entry name" value="Glyco_hydro_57/38_cen_sf"/>
</dbReference>
<reference evidence="8 9" key="1">
    <citation type="journal article" date="2016" name="Nat. Commun.">
        <title>Thousands of microbial genomes shed light on interconnected biogeochemical processes in an aquifer system.</title>
        <authorList>
            <person name="Anantharaman K."/>
            <person name="Brown C.T."/>
            <person name="Hug L.A."/>
            <person name="Sharon I."/>
            <person name="Castelle C.J."/>
            <person name="Probst A.J."/>
            <person name="Thomas B.C."/>
            <person name="Singh A."/>
            <person name="Wilkins M.J."/>
            <person name="Karaoz U."/>
            <person name="Brodie E.L."/>
            <person name="Williams K.H."/>
            <person name="Hubbard S.S."/>
            <person name="Banfield J.F."/>
        </authorList>
    </citation>
    <scope>NUCLEOTIDE SEQUENCE [LARGE SCALE GENOMIC DNA]</scope>
</reference>
<dbReference type="Pfam" id="PF03065">
    <property type="entry name" value="Glyco_hydro_57"/>
    <property type="match status" value="1"/>
</dbReference>
<evidence type="ECO:0000256" key="4">
    <source>
        <dbReference type="PIRSR" id="PIRSR640042-2"/>
    </source>
</evidence>
<dbReference type="Pfam" id="PF09210">
    <property type="entry name" value="BE_C"/>
    <property type="match status" value="1"/>
</dbReference>
<dbReference type="InterPro" id="IPR015293">
    <property type="entry name" value="BE_C"/>
</dbReference>
<dbReference type="InterPro" id="IPR037090">
    <property type="entry name" value="57_glycoside_trans_central"/>
</dbReference>
<dbReference type="Proteomes" id="UP000179129">
    <property type="component" value="Unassembled WGS sequence"/>
</dbReference>
<dbReference type="InterPro" id="IPR027291">
    <property type="entry name" value="Glyco_hydro_38_N_sf"/>
</dbReference>
<feature type="active site" description="Nucleophile" evidence="3">
    <location>
        <position position="192"/>
    </location>
</feature>
<evidence type="ECO:0000256" key="1">
    <source>
        <dbReference type="ARBA" id="ARBA00006821"/>
    </source>
</evidence>
<dbReference type="GO" id="GO:0030979">
    <property type="term" value="P:alpha-glucan biosynthetic process"/>
    <property type="evidence" value="ECO:0007669"/>
    <property type="project" value="InterPro"/>
</dbReference>
<protein>
    <recommendedName>
        <fullName evidence="10">Glycoside hydrolase</fullName>
    </recommendedName>
</protein>
<evidence type="ECO:0008006" key="10">
    <source>
        <dbReference type="Google" id="ProtNLM"/>
    </source>
</evidence>
<dbReference type="PANTHER" id="PTHR41695:SF1">
    <property type="entry name" value="1,4-ALPHA-GLUCAN BRANCHING ENZYME TK1436"/>
    <property type="match status" value="1"/>
</dbReference>
<dbReference type="GO" id="GO:0003844">
    <property type="term" value="F:1,4-alpha-glucan branching enzyme activity"/>
    <property type="evidence" value="ECO:0007669"/>
    <property type="project" value="InterPro"/>
</dbReference>
<organism evidence="8 9">
    <name type="scientific">Candidatus Glassbacteria bacterium RIFCSPLOWO2_12_FULL_58_11</name>
    <dbReference type="NCBI Taxonomy" id="1817867"/>
    <lineage>
        <taxon>Bacteria</taxon>
        <taxon>Candidatus Glassiibacteriota</taxon>
    </lineage>
</organism>
<feature type="binding site" evidence="4">
    <location>
        <position position="298"/>
    </location>
    <ligand>
        <name>substrate</name>
    </ligand>
</feature>
<evidence type="ECO:0000256" key="2">
    <source>
        <dbReference type="ARBA" id="ARBA00023277"/>
    </source>
</evidence>
<dbReference type="AlphaFoldDB" id="A0A1F5Z2M2"/>
<feature type="binding site" evidence="4">
    <location>
        <position position="315"/>
    </location>
    <ligand>
        <name>substrate</name>
    </ligand>
</feature>
<feature type="active site" description="Proton donor" evidence="3">
    <location>
        <position position="391"/>
    </location>
</feature>